<accession>A0A438C0X9</accession>
<feature type="domain" description="Reverse transcriptase zinc-binding" evidence="2">
    <location>
        <begin position="277"/>
        <end position="361"/>
    </location>
</feature>
<proteinExistence type="inferred from homology"/>
<organism evidence="4 5">
    <name type="scientific">Vitis vinifera</name>
    <name type="common">Grape</name>
    <dbReference type="NCBI Taxonomy" id="29760"/>
    <lineage>
        <taxon>Eukaryota</taxon>
        <taxon>Viridiplantae</taxon>
        <taxon>Streptophyta</taxon>
        <taxon>Embryophyta</taxon>
        <taxon>Tracheophyta</taxon>
        <taxon>Spermatophyta</taxon>
        <taxon>Magnoliopsida</taxon>
        <taxon>eudicotyledons</taxon>
        <taxon>Gunneridae</taxon>
        <taxon>Pentapetalae</taxon>
        <taxon>rosids</taxon>
        <taxon>Vitales</taxon>
        <taxon>Vitaceae</taxon>
        <taxon>Viteae</taxon>
        <taxon>Vitis</taxon>
    </lineage>
</organism>
<gene>
    <name evidence="4" type="primary">PI4KA1_11</name>
    <name evidence="4" type="ORF">CK203_088660</name>
</gene>
<dbReference type="InterPro" id="IPR045495">
    <property type="entry name" value="PI4K_N"/>
</dbReference>
<dbReference type="Proteomes" id="UP000288805">
    <property type="component" value="Unassembled WGS sequence"/>
</dbReference>
<comment type="similarity">
    <text evidence="1">Belongs to the PI3/PI4-kinase family. Type III PI4K subfamily.</text>
</comment>
<comment type="caution">
    <text evidence="4">The sequence shown here is derived from an EMBL/GenBank/DDBJ whole genome shotgun (WGS) entry which is preliminary data.</text>
</comment>
<dbReference type="AlphaFoldDB" id="A0A438C0X9"/>
<keyword evidence="4" id="KW-0808">Transferase</keyword>
<keyword evidence="4" id="KW-0418">Kinase</keyword>
<protein>
    <submittedName>
        <fullName evidence="4">Phosphatidylinositol 4-kinase alpha 1</fullName>
    </submittedName>
</protein>
<dbReference type="GO" id="GO:0016301">
    <property type="term" value="F:kinase activity"/>
    <property type="evidence" value="ECO:0007669"/>
    <property type="project" value="UniProtKB-KW"/>
</dbReference>
<dbReference type="Pfam" id="PF19274">
    <property type="entry name" value="PI4K_N"/>
    <property type="match status" value="1"/>
</dbReference>
<evidence type="ECO:0000313" key="5">
    <source>
        <dbReference type="Proteomes" id="UP000288805"/>
    </source>
</evidence>
<evidence type="ECO:0000256" key="1">
    <source>
        <dbReference type="ARBA" id="ARBA00006209"/>
    </source>
</evidence>
<name>A0A438C0X9_VITVI</name>
<sequence>MIVHLWPYQFQDGKEKQATPVVQLNVIRLLADLNVSINKSEVVDMILPLFIESLEEGDASTPSSLRLRILDAASRMASLGFEKSYRETVVLMTRSYLSKLSSVGSAESKTLAPEATTERVETLPAGFLLIASKLANAKLRSDYRHRLLSLCSDVGLAAESKSGRSGADFLGPLLPAVAEICSDFDPTLDAVGGPYMWNTQWSAAVQRIAQGTPPLECNVDEVWDPNFGQGGWNLRFIRAFNDWELDLVGDLLTVLRGYILTLEEVSVTWKGGRNGKFGVKEAYRLLITPNYISFSKNCIWVVRVPTKVVFFAWEAMWGKVLTLDRLQKRGWQLPNRCYLCSCEEETVNHILLHCRVVRVLWEIVFVLFGF</sequence>
<evidence type="ECO:0000259" key="3">
    <source>
        <dbReference type="Pfam" id="PF19274"/>
    </source>
</evidence>
<dbReference type="EMBL" id="QGNW01002583">
    <property type="protein sequence ID" value="RVW16892.1"/>
    <property type="molecule type" value="Genomic_DNA"/>
</dbReference>
<evidence type="ECO:0000259" key="2">
    <source>
        <dbReference type="Pfam" id="PF13966"/>
    </source>
</evidence>
<evidence type="ECO:0000313" key="4">
    <source>
        <dbReference type="EMBL" id="RVW16892.1"/>
    </source>
</evidence>
<feature type="domain" description="PI4-kinase N-terminal" evidence="3">
    <location>
        <begin position="8"/>
        <end position="189"/>
    </location>
</feature>
<dbReference type="Pfam" id="PF13966">
    <property type="entry name" value="zf-RVT"/>
    <property type="match status" value="1"/>
</dbReference>
<dbReference type="InterPro" id="IPR026960">
    <property type="entry name" value="RVT-Znf"/>
</dbReference>
<reference evidence="4 5" key="1">
    <citation type="journal article" date="2018" name="PLoS Genet.">
        <title>Population sequencing reveals clonal diversity and ancestral inbreeding in the grapevine cultivar Chardonnay.</title>
        <authorList>
            <person name="Roach M.J."/>
            <person name="Johnson D.L."/>
            <person name="Bohlmann J."/>
            <person name="van Vuuren H.J."/>
            <person name="Jones S.J."/>
            <person name="Pretorius I.S."/>
            <person name="Schmidt S.A."/>
            <person name="Borneman A.R."/>
        </authorList>
    </citation>
    <scope>NUCLEOTIDE SEQUENCE [LARGE SCALE GENOMIC DNA]</scope>
    <source>
        <strain evidence="5">cv. Chardonnay</strain>
        <tissue evidence="4">Leaf</tissue>
    </source>
</reference>